<dbReference type="GO" id="GO:0030145">
    <property type="term" value="F:manganese ion binding"/>
    <property type="evidence" value="ECO:0007669"/>
    <property type="project" value="TreeGrafter"/>
</dbReference>
<dbReference type="Proteomes" id="UP000013827">
    <property type="component" value="Unassembled WGS sequence"/>
</dbReference>
<dbReference type="InterPro" id="IPR014710">
    <property type="entry name" value="RmlC-like_jellyroll"/>
</dbReference>
<feature type="compositionally biased region" description="Gly residues" evidence="5">
    <location>
        <begin position="395"/>
        <end position="407"/>
    </location>
</feature>
<dbReference type="GeneID" id="17263998"/>
<evidence type="ECO:0000256" key="4">
    <source>
        <dbReference type="PROSITE-ProRule" id="PRU00742"/>
    </source>
</evidence>
<dbReference type="InterPro" id="IPR006035">
    <property type="entry name" value="Ureohydrolase"/>
</dbReference>
<dbReference type="PROSITE" id="PS51409">
    <property type="entry name" value="ARGINASE_2"/>
    <property type="match status" value="1"/>
</dbReference>
<feature type="domain" description="JmjC" evidence="6">
    <location>
        <begin position="408"/>
        <end position="560"/>
    </location>
</feature>
<dbReference type="RefSeq" id="XP_005770219.1">
    <property type="nucleotide sequence ID" value="XM_005770162.1"/>
</dbReference>
<evidence type="ECO:0000313" key="7">
    <source>
        <dbReference type="EnsemblProtists" id="EOD17790"/>
    </source>
</evidence>
<dbReference type="PRINTS" id="PR00116">
    <property type="entry name" value="ARGINASE"/>
</dbReference>
<dbReference type="PaxDb" id="2903-EOD17790"/>
<reference evidence="7" key="2">
    <citation type="submission" date="2024-10" db="UniProtKB">
        <authorList>
            <consortium name="EnsemblProtists"/>
        </authorList>
    </citation>
    <scope>IDENTIFICATION</scope>
</reference>
<keyword evidence="3" id="KW-0464">Manganese</keyword>
<dbReference type="KEGG" id="ehx:EMIHUDRAFT_102483"/>
<dbReference type="GO" id="GO:0005829">
    <property type="term" value="C:cytosol"/>
    <property type="evidence" value="ECO:0007669"/>
    <property type="project" value="TreeGrafter"/>
</dbReference>
<dbReference type="GO" id="GO:0004053">
    <property type="term" value="F:arginase activity"/>
    <property type="evidence" value="ECO:0007669"/>
    <property type="project" value="TreeGrafter"/>
</dbReference>
<name>A0A0D3J2Q5_EMIH1</name>
<dbReference type="InterPro" id="IPR023696">
    <property type="entry name" value="Ureohydrolase_dom_sf"/>
</dbReference>
<evidence type="ECO:0000259" key="6">
    <source>
        <dbReference type="PROSITE" id="PS51184"/>
    </source>
</evidence>
<dbReference type="GO" id="GO:0005634">
    <property type="term" value="C:nucleus"/>
    <property type="evidence" value="ECO:0007669"/>
    <property type="project" value="TreeGrafter"/>
</dbReference>
<evidence type="ECO:0000256" key="3">
    <source>
        <dbReference type="ARBA" id="ARBA00023211"/>
    </source>
</evidence>
<dbReference type="PANTHER" id="PTHR43782">
    <property type="entry name" value="ARGINASE"/>
    <property type="match status" value="1"/>
</dbReference>
<dbReference type="PROSITE" id="PS51184">
    <property type="entry name" value="JMJC"/>
    <property type="match status" value="1"/>
</dbReference>
<dbReference type="eggNOG" id="KOG2965">
    <property type="taxonomic scope" value="Eukaryota"/>
</dbReference>
<dbReference type="InterPro" id="IPR041667">
    <property type="entry name" value="Cupin_8"/>
</dbReference>
<dbReference type="eggNOG" id="KOG2132">
    <property type="taxonomic scope" value="Eukaryota"/>
</dbReference>
<reference evidence="8" key="1">
    <citation type="journal article" date="2013" name="Nature">
        <title>Pan genome of the phytoplankton Emiliania underpins its global distribution.</title>
        <authorList>
            <person name="Read B.A."/>
            <person name="Kegel J."/>
            <person name="Klute M.J."/>
            <person name="Kuo A."/>
            <person name="Lefebvre S.C."/>
            <person name="Maumus F."/>
            <person name="Mayer C."/>
            <person name="Miller J."/>
            <person name="Monier A."/>
            <person name="Salamov A."/>
            <person name="Young J."/>
            <person name="Aguilar M."/>
            <person name="Claverie J.M."/>
            <person name="Frickenhaus S."/>
            <person name="Gonzalez K."/>
            <person name="Herman E.K."/>
            <person name="Lin Y.C."/>
            <person name="Napier J."/>
            <person name="Ogata H."/>
            <person name="Sarno A.F."/>
            <person name="Shmutz J."/>
            <person name="Schroeder D."/>
            <person name="de Vargas C."/>
            <person name="Verret F."/>
            <person name="von Dassow P."/>
            <person name="Valentin K."/>
            <person name="Van de Peer Y."/>
            <person name="Wheeler G."/>
            <person name="Dacks J.B."/>
            <person name="Delwiche C.F."/>
            <person name="Dyhrman S.T."/>
            <person name="Glockner G."/>
            <person name="John U."/>
            <person name="Richards T."/>
            <person name="Worden A.Z."/>
            <person name="Zhang X."/>
            <person name="Grigoriev I.V."/>
            <person name="Allen A.E."/>
            <person name="Bidle K."/>
            <person name="Borodovsky M."/>
            <person name="Bowler C."/>
            <person name="Brownlee C."/>
            <person name="Cock J.M."/>
            <person name="Elias M."/>
            <person name="Gladyshev V.N."/>
            <person name="Groth M."/>
            <person name="Guda C."/>
            <person name="Hadaegh A."/>
            <person name="Iglesias-Rodriguez M.D."/>
            <person name="Jenkins J."/>
            <person name="Jones B.M."/>
            <person name="Lawson T."/>
            <person name="Leese F."/>
            <person name="Lindquist E."/>
            <person name="Lobanov A."/>
            <person name="Lomsadze A."/>
            <person name="Malik S.B."/>
            <person name="Marsh M.E."/>
            <person name="Mackinder L."/>
            <person name="Mock T."/>
            <person name="Mueller-Roeber B."/>
            <person name="Pagarete A."/>
            <person name="Parker M."/>
            <person name="Probert I."/>
            <person name="Quesneville H."/>
            <person name="Raines C."/>
            <person name="Rensing S.A."/>
            <person name="Riano-Pachon D.M."/>
            <person name="Richier S."/>
            <person name="Rokitta S."/>
            <person name="Shiraiwa Y."/>
            <person name="Soanes D.M."/>
            <person name="van der Giezen M."/>
            <person name="Wahlund T.M."/>
            <person name="Williams B."/>
            <person name="Wilson W."/>
            <person name="Wolfe G."/>
            <person name="Wurch L.L."/>
        </authorList>
    </citation>
    <scope>NUCLEOTIDE SEQUENCE</scope>
</reference>
<evidence type="ECO:0000256" key="5">
    <source>
        <dbReference type="SAM" id="MobiDB-lite"/>
    </source>
</evidence>
<dbReference type="CDD" id="cd09999">
    <property type="entry name" value="Arginase-like_1"/>
    <property type="match status" value="1"/>
</dbReference>
<dbReference type="SUPFAM" id="SSF51197">
    <property type="entry name" value="Clavaminate synthase-like"/>
    <property type="match status" value="1"/>
</dbReference>
<protein>
    <recommendedName>
        <fullName evidence="6">JmjC domain-containing protein</fullName>
    </recommendedName>
</protein>
<dbReference type="Pfam" id="PF00491">
    <property type="entry name" value="Arginase"/>
    <property type="match status" value="1"/>
</dbReference>
<keyword evidence="8" id="KW-1185">Reference proteome</keyword>
<dbReference type="PANTHER" id="PTHR43782:SF3">
    <property type="entry name" value="ARGINASE"/>
    <property type="match status" value="1"/>
</dbReference>
<sequence>MACPAPIHLLRFPQWQGSDAHAHLAGGRAAAAIVESVLQPSSVSAVPIFEAENSCDPGVDAKGQSQCVRHLEAITRQARVARAQLDELPPSARVFTCGGDCGVEVVPVARASRLWPGLAVVWFDAHADLNTPASSPSGHFHGMPVRTLLGDGPPELLQLLPSRLEPSQLIYVGARSLDPPEQDYVDSHAVTLLSAEPASSLPDRLSAALRKGRFGAAYVHVDLDVLDPSSFPHVCCPAEGGLATSTLVAAVAAVGSAVPVVAGAGLTECCGDPEPSRPELEAVARALAELLLPRPDPPPPAPMSLSPPAWPAHYRPIAHEPFGDGGQATLDTLARYVEADQPVVLTGADIVDVERWSDNAKVEALLGDKAVLVKRARGRRFRYWANDDPGARTAPGGGGGGGGGGGAFGFEPPTEEASLSFGEFLAEAERLAAGDSAERLYLQETMSGHPELAEDLFFQVRGRKQLLLFPFVEYEKLYPFPVTHPCDRQSMVDVARPDLEAFPAFATASGQYTTLQPADLVFLPYGWFHWLRNDDALSISLSFWSLSTKKERVPDVFSAHDLTLVRRNLEKHMAARFGAALFPQRMRRLLRLIDAGPGGETSDGVVGEVLAEARTLLGAVQVADPEKQDEFLRSMLRVRFEGEWQAHV</sequence>
<keyword evidence="1" id="KW-0479">Metal-binding</keyword>
<dbReference type="AlphaFoldDB" id="A0A0D3J2Q5"/>
<dbReference type="InterPro" id="IPR003347">
    <property type="entry name" value="JmjC_dom"/>
</dbReference>
<dbReference type="Pfam" id="PF13621">
    <property type="entry name" value="Cupin_8"/>
    <property type="match status" value="1"/>
</dbReference>
<keyword evidence="2" id="KW-0378">Hydrolase</keyword>
<comment type="similarity">
    <text evidence="4">Belongs to the arginase family.</text>
</comment>
<feature type="region of interest" description="Disordered" evidence="5">
    <location>
        <begin position="387"/>
        <end position="407"/>
    </location>
</feature>
<organism evidence="7 8">
    <name type="scientific">Emiliania huxleyi (strain CCMP1516)</name>
    <dbReference type="NCBI Taxonomy" id="280463"/>
    <lineage>
        <taxon>Eukaryota</taxon>
        <taxon>Haptista</taxon>
        <taxon>Haptophyta</taxon>
        <taxon>Prymnesiophyceae</taxon>
        <taxon>Isochrysidales</taxon>
        <taxon>Noelaerhabdaceae</taxon>
        <taxon>Emiliania</taxon>
    </lineage>
</organism>
<proteinExistence type="inferred from homology"/>
<evidence type="ECO:0000256" key="2">
    <source>
        <dbReference type="ARBA" id="ARBA00022801"/>
    </source>
</evidence>
<dbReference type="SUPFAM" id="SSF52768">
    <property type="entry name" value="Arginase/deacetylase"/>
    <property type="match status" value="1"/>
</dbReference>
<dbReference type="Gene3D" id="2.60.120.10">
    <property type="entry name" value="Jelly Rolls"/>
    <property type="match status" value="1"/>
</dbReference>
<dbReference type="EnsemblProtists" id="EOD17790">
    <property type="protein sequence ID" value="EOD17790"/>
    <property type="gene ID" value="EMIHUDRAFT_102483"/>
</dbReference>
<evidence type="ECO:0000256" key="1">
    <source>
        <dbReference type="ARBA" id="ARBA00022723"/>
    </source>
</evidence>
<dbReference type="HOGENOM" id="CLU_423030_0_0_1"/>
<evidence type="ECO:0000313" key="8">
    <source>
        <dbReference type="Proteomes" id="UP000013827"/>
    </source>
</evidence>
<dbReference type="Gene3D" id="3.40.800.10">
    <property type="entry name" value="Ureohydrolase domain"/>
    <property type="match status" value="1"/>
</dbReference>
<accession>A0A0D3J2Q5</accession>